<sequence length="91" mass="9692">MALEQLSLGPRPVDGGPDGRQVSGDGGAGGMRGARRLGYRVGLDRKSLCLFRERGWRRLGLGGGGRPGLLSGRVKSSRSGRRFRRTVRGTG</sequence>
<dbReference type="AlphaFoldDB" id="A0AAW2UZR4"/>
<gene>
    <name evidence="2" type="ORF">Slati_3186500</name>
</gene>
<feature type="region of interest" description="Disordered" evidence="1">
    <location>
        <begin position="62"/>
        <end position="91"/>
    </location>
</feature>
<proteinExistence type="predicted"/>
<organism evidence="2">
    <name type="scientific">Sesamum latifolium</name>
    <dbReference type="NCBI Taxonomy" id="2727402"/>
    <lineage>
        <taxon>Eukaryota</taxon>
        <taxon>Viridiplantae</taxon>
        <taxon>Streptophyta</taxon>
        <taxon>Embryophyta</taxon>
        <taxon>Tracheophyta</taxon>
        <taxon>Spermatophyta</taxon>
        <taxon>Magnoliopsida</taxon>
        <taxon>eudicotyledons</taxon>
        <taxon>Gunneridae</taxon>
        <taxon>Pentapetalae</taxon>
        <taxon>asterids</taxon>
        <taxon>lamiids</taxon>
        <taxon>Lamiales</taxon>
        <taxon>Pedaliaceae</taxon>
        <taxon>Sesamum</taxon>
    </lineage>
</organism>
<dbReference type="EMBL" id="JACGWN010000011">
    <property type="protein sequence ID" value="KAL0421636.1"/>
    <property type="molecule type" value="Genomic_DNA"/>
</dbReference>
<reference evidence="2" key="1">
    <citation type="submission" date="2020-06" db="EMBL/GenBank/DDBJ databases">
        <authorList>
            <person name="Li T."/>
            <person name="Hu X."/>
            <person name="Zhang T."/>
            <person name="Song X."/>
            <person name="Zhang H."/>
            <person name="Dai N."/>
            <person name="Sheng W."/>
            <person name="Hou X."/>
            <person name="Wei L."/>
        </authorList>
    </citation>
    <scope>NUCLEOTIDE SEQUENCE</scope>
    <source>
        <strain evidence="2">KEN1</strain>
        <tissue evidence="2">Leaf</tissue>
    </source>
</reference>
<name>A0AAW2UZR4_9LAMI</name>
<reference evidence="2" key="2">
    <citation type="journal article" date="2024" name="Plant">
        <title>Genomic evolution and insights into agronomic trait innovations of Sesamum species.</title>
        <authorList>
            <person name="Miao H."/>
            <person name="Wang L."/>
            <person name="Qu L."/>
            <person name="Liu H."/>
            <person name="Sun Y."/>
            <person name="Le M."/>
            <person name="Wang Q."/>
            <person name="Wei S."/>
            <person name="Zheng Y."/>
            <person name="Lin W."/>
            <person name="Duan Y."/>
            <person name="Cao H."/>
            <person name="Xiong S."/>
            <person name="Wang X."/>
            <person name="Wei L."/>
            <person name="Li C."/>
            <person name="Ma Q."/>
            <person name="Ju M."/>
            <person name="Zhao R."/>
            <person name="Li G."/>
            <person name="Mu C."/>
            <person name="Tian Q."/>
            <person name="Mei H."/>
            <person name="Zhang T."/>
            <person name="Gao T."/>
            <person name="Zhang H."/>
        </authorList>
    </citation>
    <scope>NUCLEOTIDE SEQUENCE</scope>
    <source>
        <strain evidence="2">KEN1</strain>
    </source>
</reference>
<comment type="caution">
    <text evidence="2">The sequence shown here is derived from an EMBL/GenBank/DDBJ whole genome shotgun (WGS) entry which is preliminary data.</text>
</comment>
<protein>
    <submittedName>
        <fullName evidence="2">Uncharacterized protein</fullName>
    </submittedName>
</protein>
<evidence type="ECO:0000256" key="1">
    <source>
        <dbReference type="SAM" id="MobiDB-lite"/>
    </source>
</evidence>
<feature type="compositionally biased region" description="Basic residues" evidence="1">
    <location>
        <begin position="75"/>
        <end position="91"/>
    </location>
</feature>
<accession>A0AAW2UZR4</accession>
<feature type="region of interest" description="Disordered" evidence="1">
    <location>
        <begin position="1"/>
        <end position="34"/>
    </location>
</feature>
<evidence type="ECO:0000313" key="2">
    <source>
        <dbReference type="EMBL" id="KAL0421636.1"/>
    </source>
</evidence>